<feature type="repeat" description="ANK" evidence="5">
    <location>
        <begin position="111"/>
        <end position="143"/>
    </location>
</feature>
<evidence type="ECO:0000256" key="4">
    <source>
        <dbReference type="ARBA" id="ARBA00023043"/>
    </source>
</evidence>
<protein>
    <recommendedName>
        <fullName evidence="11">Non-specific serine/threonine protein kinase</fullName>
    </recommendedName>
</protein>
<feature type="repeat" description="ANK" evidence="5">
    <location>
        <begin position="210"/>
        <end position="242"/>
    </location>
</feature>
<gene>
    <name evidence="9" type="ORF">BaRGS_00007071</name>
</gene>
<keyword evidence="3" id="KW-0547">Nucleotide-binding</keyword>
<evidence type="ECO:0000313" key="9">
    <source>
        <dbReference type="EMBL" id="KAK7501640.1"/>
    </source>
</evidence>
<dbReference type="SMART" id="SM00005">
    <property type="entry name" value="DEATH"/>
    <property type="match status" value="1"/>
</dbReference>
<dbReference type="InterPro" id="IPR000488">
    <property type="entry name" value="Death_dom"/>
</dbReference>
<feature type="region of interest" description="Disordered" evidence="6">
    <location>
        <begin position="1093"/>
        <end position="1120"/>
    </location>
</feature>
<keyword evidence="4 5" id="KW-0040">ANK repeat</keyword>
<name>A0ABD0LQ68_9CAEN</name>
<feature type="repeat" description="ANK" evidence="5">
    <location>
        <begin position="276"/>
        <end position="308"/>
    </location>
</feature>
<comment type="caution">
    <text evidence="9">The sequence shown here is derived from an EMBL/GenBank/DDBJ whole genome shotgun (WGS) entry which is preliminary data.</text>
</comment>
<dbReference type="Gene3D" id="1.25.40.20">
    <property type="entry name" value="Ankyrin repeat-containing domain"/>
    <property type="match status" value="2"/>
</dbReference>
<dbReference type="PROSITE" id="PS50017">
    <property type="entry name" value="DEATH_DOMAIN"/>
    <property type="match status" value="1"/>
</dbReference>
<evidence type="ECO:0000259" key="8">
    <source>
        <dbReference type="PROSITE" id="PS51424"/>
    </source>
</evidence>
<dbReference type="Pfam" id="PF12796">
    <property type="entry name" value="Ank_2"/>
    <property type="match status" value="2"/>
</dbReference>
<feature type="domain" description="Death" evidence="7">
    <location>
        <begin position="1015"/>
        <end position="1086"/>
    </location>
</feature>
<dbReference type="GO" id="GO:0000166">
    <property type="term" value="F:nucleotide binding"/>
    <property type="evidence" value="ECO:0007669"/>
    <property type="project" value="UniProtKB-KW"/>
</dbReference>
<feature type="region of interest" description="Disordered" evidence="6">
    <location>
        <begin position="1"/>
        <end position="39"/>
    </location>
</feature>
<evidence type="ECO:0008006" key="11">
    <source>
        <dbReference type="Google" id="ProtNLM"/>
    </source>
</evidence>
<dbReference type="PANTHER" id="PTHR24193">
    <property type="entry name" value="ANKYRIN REPEAT PROTEIN"/>
    <property type="match status" value="1"/>
</dbReference>
<feature type="repeat" description="ANK" evidence="5">
    <location>
        <begin position="243"/>
        <end position="275"/>
    </location>
</feature>
<dbReference type="InterPro" id="IPR020859">
    <property type="entry name" value="ROC"/>
</dbReference>
<dbReference type="SUPFAM" id="SSF52540">
    <property type="entry name" value="P-loop containing nucleoside triphosphate hydrolases"/>
    <property type="match status" value="1"/>
</dbReference>
<evidence type="ECO:0000256" key="2">
    <source>
        <dbReference type="ARBA" id="ARBA00022737"/>
    </source>
</evidence>
<dbReference type="InterPro" id="IPR002110">
    <property type="entry name" value="Ankyrin_rpt"/>
</dbReference>
<evidence type="ECO:0000259" key="7">
    <source>
        <dbReference type="PROSITE" id="PS50017"/>
    </source>
</evidence>
<accession>A0ABD0LQ68</accession>
<dbReference type="SUPFAM" id="SSF48403">
    <property type="entry name" value="Ankyrin repeat"/>
    <property type="match status" value="1"/>
</dbReference>
<evidence type="ECO:0000313" key="10">
    <source>
        <dbReference type="Proteomes" id="UP001519460"/>
    </source>
</evidence>
<dbReference type="InterPro" id="IPR036770">
    <property type="entry name" value="Ankyrin_rpt-contain_sf"/>
</dbReference>
<dbReference type="Pfam" id="PF00531">
    <property type="entry name" value="Death"/>
    <property type="match status" value="1"/>
</dbReference>
<keyword evidence="2" id="KW-0677">Repeat</keyword>
<dbReference type="InterPro" id="IPR011029">
    <property type="entry name" value="DEATH-like_dom_sf"/>
</dbReference>
<dbReference type="Gene3D" id="3.40.50.300">
    <property type="entry name" value="P-loop containing nucleotide triphosphate hydrolases"/>
    <property type="match status" value="1"/>
</dbReference>
<feature type="repeat" description="ANK" evidence="5">
    <location>
        <begin position="343"/>
        <end position="375"/>
    </location>
</feature>
<evidence type="ECO:0000256" key="5">
    <source>
        <dbReference type="PROSITE-ProRule" id="PRU00023"/>
    </source>
</evidence>
<dbReference type="Pfam" id="PF00023">
    <property type="entry name" value="Ank"/>
    <property type="match status" value="1"/>
</dbReference>
<dbReference type="Proteomes" id="UP001519460">
    <property type="component" value="Unassembled WGS sequence"/>
</dbReference>
<feature type="compositionally biased region" description="Basic and acidic residues" evidence="6">
    <location>
        <begin position="17"/>
        <end position="37"/>
    </location>
</feature>
<feature type="repeat" description="ANK" evidence="5">
    <location>
        <begin position="177"/>
        <end position="209"/>
    </location>
</feature>
<dbReference type="AlphaFoldDB" id="A0ABD0LQ68"/>
<evidence type="ECO:0000256" key="1">
    <source>
        <dbReference type="ARBA" id="ARBA00001946"/>
    </source>
</evidence>
<feature type="compositionally biased region" description="Polar residues" evidence="6">
    <location>
        <begin position="1109"/>
        <end position="1120"/>
    </location>
</feature>
<dbReference type="PROSITE" id="PS50088">
    <property type="entry name" value="ANK_REPEAT"/>
    <property type="match status" value="8"/>
</dbReference>
<dbReference type="InterPro" id="IPR027417">
    <property type="entry name" value="P-loop_NTPase"/>
</dbReference>
<dbReference type="PROSITE" id="PS51424">
    <property type="entry name" value="ROC"/>
    <property type="match status" value="1"/>
</dbReference>
<evidence type="ECO:0000256" key="6">
    <source>
        <dbReference type="SAM" id="MobiDB-lite"/>
    </source>
</evidence>
<dbReference type="PRINTS" id="PR01415">
    <property type="entry name" value="ANKYRIN"/>
</dbReference>
<dbReference type="Gene3D" id="1.10.533.10">
    <property type="entry name" value="Death Domain, Fas"/>
    <property type="match status" value="1"/>
</dbReference>
<dbReference type="Pfam" id="PF13637">
    <property type="entry name" value="Ank_4"/>
    <property type="match status" value="1"/>
</dbReference>
<proteinExistence type="predicted"/>
<feature type="domain" description="Roc" evidence="8">
    <location>
        <begin position="414"/>
        <end position="648"/>
    </location>
</feature>
<dbReference type="PROSITE" id="PS50297">
    <property type="entry name" value="ANK_REP_REGION"/>
    <property type="match status" value="8"/>
</dbReference>
<feature type="repeat" description="ANK" evidence="5">
    <location>
        <begin position="310"/>
        <end position="342"/>
    </location>
</feature>
<sequence length="1120" mass="123857">MSLSLSDLTDSNPDLPDDGHDMDDHAETPEGSDKETGHPGMRFLCLVPSVSFPRSYRGFSSESAVPTICGDKAENFVMAALFCASEEGNVDGLKELSEMANNIDLSTANKHGETAVHMAASGGHVDVLQFLKDKGVDIAIKDKQGDTAVYWAARQGHLEAIRCLHEAGLSLDSQNKSEETALHVAARYGHAQVVDYLCAAGANINVIDSLGETPLHSAAWHGYVSIVQTLCSHGAVLDMQNKEGETVLHCAAVRGNLECIKILLEYGAPLNHLDKRGSTALHLACQRHHTAISLLLLHAGCEMDAIDRETGESALHVAAREGLLTVVQTMCSLGCKVDTISADGFAPLHLAIKAGHIEIARCLLMAGAQPDIPNKDGVTGEIMALAQGFMDIAELMNKVKGEKGQGLIQQLSLTSSTLPRIKLKILGSTGVGKSLLVESFKCGFLGSFFRRRLPNSTSGSFKSKGKLSRQFSLPTPLNYTVGNPTYTKGIEVHQANIAGAGEMSIWDFSGYEPYYMLYDHFLGDTNCLHIVTFSLQDSHDEQLAQVIFWLNFLKARVPPALPIGYCGQLPNIPHVTLVATHADKAGCSRNSRGEYVSAEASTLHQKVQQMFKHDINIVDRLFIVDAQVSTSVDMKALKHALGAAKQDIVTQLSKCSGLLDATLVQLPTWRRESHIYPVLSWPHFADTIRSKVNPLASDEHIKLLVEQLQLMGEVVYLESESCPDLVILSPRWLCVDLIGSLMSHEKIVQARITGCFTVDEFQLMYPEADAASLLQVLEALEVCTQCEVEGEVEFEFPCLNFIETLLGLWQKDDERYGDAVYGGVRLHTSFQSGSQLKYLFPRIQVFLRRNMLGESEDQEVDLYQWHHGSKYCWGQLEGLIDMDHNEQYLEIKVRGPPDSRYSLFFFLEDFVNVVEQVVENVCPGLCTERYTLSPSQLRQHGKIVRSYSPTELLRMQLENRNSVVLSGSTTEYFLDIVCMGSDEVLQHLTLGMELDISHLTIHTQRLLSYLLDPPDPMGRDWCLLAVTLGLSDYLPTLDNDDTKQMSQTQRVLIEWSRRCEATVRDLVSHLKDFNRIDAVEAILRTTPPFRTLSYEDQSTDESAGAHGTDASTNTLSNLSR</sequence>
<keyword evidence="10" id="KW-1185">Reference proteome</keyword>
<comment type="cofactor">
    <cofactor evidence="1">
        <name>Mg(2+)</name>
        <dbReference type="ChEBI" id="CHEBI:18420"/>
    </cofactor>
</comment>
<reference evidence="9 10" key="1">
    <citation type="journal article" date="2023" name="Sci. Data">
        <title>Genome assembly of the Korean intertidal mud-creeper Batillaria attramentaria.</title>
        <authorList>
            <person name="Patra A.K."/>
            <person name="Ho P.T."/>
            <person name="Jun S."/>
            <person name="Lee S.J."/>
            <person name="Kim Y."/>
            <person name="Won Y.J."/>
        </authorList>
    </citation>
    <scope>NUCLEOTIDE SEQUENCE [LARGE SCALE GENOMIC DNA]</scope>
    <source>
        <tissue evidence="9">Foot muscle</tissue>
    </source>
</reference>
<feature type="repeat" description="ANK" evidence="5">
    <location>
        <begin position="144"/>
        <end position="176"/>
    </location>
</feature>
<dbReference type="SMART" id="SM00248">
    <property type="entry name" value="ANK"/>
    <property type="match status" value="9"/>
</dbReference>
<dbReference type="EMBL" id="JACVVK020000030">
    <property type="protein sequence ID" value="KAK7501640.1"/>
    <property type="molecule type" value="Genomic_DNA"/>
</dbReference>
<feature type="compositionally biased region" description="Polar residues" evidence="6">
    <location>
        <begin position="1"/>
        <end position="12"/>
    </location>
</feature>
<dbReference type="InterPro" id="IPR050663">
    <property type="entry name" value="Ankyrin-SOCS_Box"/>
</dbReference>
<organism evidence="9 10">
    <name type="scientific">Batillaria attramentaria</name>
    <dbReference type="NCBI Taxonomy" id="370345"/>
    <lineage>
        <taxon>Eukaryota</taxon>
        <taxon>Metazoa</taxon>
        <taxon>Spiralia</taxon>
        <taxon>Lophotrochozoa</taxon>
        <taxon>Mollusca</taxon>
        <taxon>Gastropoda</taxon>
        <taxon>Caenogastropoda</taxon>
        <taxon>Sorbeoconcha</taxon>
        <taxon>Cerithioidea</taxon>
        <taxon>Batillariidae</taxon>
        <taxon>Batillaria</taxon>
    </lineage>
</organism>
<dbReference type="PANTHER" id="PTHR24193:SF121">
    <property type="entry name" value="ADA2A-CONTAINING COMPLEX COMPONENT 3, ISOFORM D"/>
    <property type="match status" value="1"/>
</dbReference>
<dbReference type="SUPFAM" id="SSF47986">
    <property type="entry name" value="DEATH domain"/>
    <property type="match status" value="1"/>
</dbReference>
<evidence type="ECO:0000256" key="3">
    <source>
        <dbReference type="ARBA" id="ARBA00022741"/>
    </source>
</evidence>